<keyword evidence="3" id="KW-1003">Cell membrane</keyword>
<feature type="transmembrane region" description="Helical" evidence="7">
    <location>
        <begin position="48"/>
        <end position="66"/>
    </location>
</feature>
<accession>A0A9D1UH38</accession>
<feature type="transmembrane region" description="Helical" evidence="7">
    <location>
        <begin position="223"/>
        <end position="240"/>
    </location>
</feature>
<keyword evidence="9" id="KW-0808">Transferase</keyword>
<dbReference type="PANTHER" id="PTHR40074">
    <property type="entry name" value="O-ACETYLTRANSFERASE WECH"/>
    <property type="match status" value="1"/>
</dbReference>
<feature type="transmembrane region" description="Helical" evidence="7">
    <location>
        <begin position="87"/>
        <end position="109"/>
    </location>
</feature>
<feature type="domain" description="Acyltransferase 3" evidence="8">
    <location>
        <begin position="2"/>
        <end position="341"/>
    </location>
</feature>
<evidence type="ECO:0000256" key="1">
    <source>
        <dbReference type="ARBA" id="ARBA00004651"/>
    </source>
</evidence>
<feature type="transmembrane region" description="Helical" evidence="7">
    <location>
        <begin position="195"/>
        <end position="211"/>
    </location>
</feature>
<keyword evidence="9" id="KW-0012">Acyltransferase</keyword>
<sequence length="354" mass="39811">MLWLDYARSFAILSVVIMHCTERVYNMDYTDILSLGAFSVVFRDICVTFGRIGVPLFFMLSGYLLLDRDYSSSDKIFAFYKHNLIPLVITSEIWIVIYGITFLADSSAGYTVTNLVEDMLFLKAHDMGHMWYIPVIIGIYIALPFVSNAVKKISVKSLWVPLTFLFALSFVFYTLRLLQDSLGWQVALSSTLDTAFLGGVYGFYVLMGLMCKRCAFKKIPSPVLLVLGAVFFGITVWTLYGLRAAGYDFHLWYNYPPLLICSVCLFELFSRTNTNKTAAKKFAPAATAISTVSFGMYFLHVPILRNLISGFKALGISEPLTLLLFAAVVFILTALVAYILSKIPVVKRLLLNIK</sequence>
<evidence type="ECO:0000256" key="5">
    <source>
        <dbReference type="ARBA" id="ARBA00022989"/>
    </source>
</evidence>
<dbReference type="GO" id="GO:0005886">
    <property type="term" value="C:plasma membrane"/>
    <property type="evidence" value="ECO:0007669"/>
    <property type="project" value="UniProtKB-SubCell"/>
</dbReference>
<keyword evidence="4 7" id="KW-0812">Transmembrane</keyword>
<evidence type="ECO:0000256" key="4">
    <source>
        <dbReference type="ARBA" id="ARBA00022692"/>
    </source>
</evidence>
<protein>
    <submittedName>
        <fullName evidence="9">Acyltransferase family protein</fullName>
    </submittedName>
</protein>
<feature type="transmembrane region" description="Helical" evidence="7">
    <location>
        <begin position="158"/>
        <end position="175"/>
    </location>
</feature>
<evidence type="ECO:0000256" key="6">
    <source>
        <dbReference type="ARBA" id="ARBA00023136"/>
    </source>
</evidence>
<dbReference type="InterPro" id="IPR002656">
    <property type="entry name" value="Acyl_transf_3_dom"/>
</dbReference>
<evidence type="ECO:0000313" key="10">
    <source>
        <dbReference type="Proteomes" id="UP000824205"/>
    </source>
</evidence>
<comment type="similarity">
    <text evidence="2">Belongs to the acyltransferase 3 family.</text>
</comment>
<evidence type="ECO:0000259" key="8">
    <source>
        <dbReference type="Pfam" id="PF01757"/>
    </source>
</evidence>
<evidence type="ECO:0000313" key="9">
    <source>
        <dbReference type="EMBL" id="HIW86175.1"/>
    </source>
</evidence>
<organism evidence="9 10">
    <name type="scientific">Candidatus Eubacterium faecipullorum</name>
    <dbReference type="NCBI Taxonomy" id="2838571"/>
    <lineage>
        <taxon>Bacteria</taxon>
        <taxon>Bacillati</taxon>
        <taxon>Bacillota</taxon>
        <taxon>Clostridia</taxon>
        <taxon>Eubacteriales</taxon>
        <taxon>Eubacteriaceae</taxon>
        <taxon>Eubacterium</taxon>
    </lineage>
</organism>
<reference evidence="9" key="2">
    <citation type="submission" date="2021-04" db="EMBL/GenBank/DDBJ databases">
        <authorList>
            <person name="Gilroy R."/>
        </authorList>
    </citation>
    <scope>NUCLEOTIDE SEQUENCE</scope>
    <source>
        <strain evidence="9">421</strain>
    </source>
</reference>
<comment type="subcellular location">
    <subcellularLocation>
        <location evidence="1">Cell membrane</location>
        <topology evidence="1">Multi-pass membrane protein</topology>
    </subcellularLocation>
</comment>
<reference evidence="9" key="1">
    <citation type="journal article" date="2021" name="PeerJ">
        <title>Extensive microbial diversity within the chicken gut microbiome revealed by metagenomics and culture.</title>
        <authorList>
            <person name="Gilroy R."/>
            <person name="Ravi A."/>
            <person name="Getino M."/>
            <person name="Pursley I."/>
            <person name="Horton D.L."/>
            <person name="Alikhan N.F."/>
            <person name="Baker D."/>
            <person name="Gharbi K."/>
            <person name="Hall N."/>
            <person name="Watson M."/>
            <person name="Adriaenssens E.M."/>
            <person name="Foster-Nyarko E."/>
            <person name="Jarju S."/>
            <person name="Secka A."/>
            <person name="Antonio M."/>
            <person name="Oren A."/>
            <person name="Chaudhuri R.R."/>
            <person name="La Ragione R."/>
            <person name="Hildebrand F."/>
            <person name="Pallen M.J."/>
        </authorList>
    </citation>
    <scope>NUCLEOTIDE SEQUENCE</scope>
    <source>
        <strain evidence="9">421</strain>
    </source>
</reference>
<proteinExistence type="inferred from homology"/>
<keyword evidence="5 7" id="KW-1133">Transmembrane helix</keyword>
<dbReference type="GO" id="GO:0016413">
    <property type="term" value="F:O-acetyltransferase activity"/>
    <property type="evidence" value="ECO:0007669"/>
    <property type="project" value="TreeGrafter"/>
</dbReference>
<dbReference type="AlphaFoldDB" id="A0A9D1UH38"/>
<comment type="caution">
    <text evidence="9">The sequence shown here is derived from an EMBL/GenBank/DDBJ whole genome shotgun (WGS) entry which is preliminary data.</text>
</comment>
<feature type="transmembrane region" description="Helical" evidence="7">
    <location>
        <begin position="129"/>
        <end position="146"/>
    </location>
</feature>
<dbReference type="Pfam" id="PF01757">
    <property type="entry name" value="Acyl_transf_3"/>
    <property type="match status" value="1"/>
</dbReference>
<feature type="transmembrane region" description="Helical" evidence="7">
    <location>
        <begin position="282"/>
        <end position="300"/>
    </location>
</feature>
<dbReference type="Proteomes" id="UP000824205">
    <property type="component" value="Unassembled WGS sequence"/>
</dbReference>
<feature type="transmembrane region" description="Helical" evidence="7">
    <location>
        <begin position="320"/>
        <end position="340"/>
    </location>
</feature>
<evidence type="ECO:0000256" key="2">
    <source>
        <dbReference type="ARBA" id="ARBA00007400"/>
    </source>
</evidence>
<dbReference type="GO" id="GO:0009246">
    <property type="term" value="P:enterobacterial common antigen biosynthetic process"/>
    <property type="evidence" value="ECO:0007669"/>
    <property type="project" value="TreeGrafter"/>
</dbReference>
<dbReference type="EMBL" id="DXGE01000028">
    <property type="protein sequence ID" value="HIW86175.1"/>
    <property type="molecule type" value="Genomic_DNA"/>
</dbReference>
<evidence type="ECO:0000256" key="7">
    <source>
        <dbReference type="SAM" id="Phobius"/>
    </source>
</evidence>
<dbReference type="PANTHER" id="PTHR40074:SF2">
    <property type="entry name" value="O-ACETYLTRANSFERASE WECH"/>
    <property type="match status" value="1"/>
</dbReference>
<keyword evidence="6 7" id="KW-0472">Membrane</keyword>
<gene>
    <name evidence="9" type="ORF">IAA48_06715</name>
</gene>
<feature type="transmembrane region" description="Helical" evidence="7">
    <location>
        <begin position="252"/>
        <end position="270"/>
    </location>
</feature>
<evidence type="ECO:0000256" key="3">
    <source>
        <dbReference type="ARBA" id="ARBA00022475"/>
    </source>
</evidence>
<name>A0A9D1UH38_9FIRM</name>